<dbReference type="SUPFAM" id="SSF48179">
    <property type="entry name" value="6-phosphogluconate dehydrogenase C-terminal domain-like"/>
    <property type="match status" value="1"/>
</dbReference>
<evidence type="ECO:0000256" key="1">
    <source>
        <dbReference type="ARBA" id="ARBA00004994"/>
    </source>
</evidence>
<evidence type="ECO:0000256" key="3">
    <source>
        <dbReference type="ARBA" id="ARBA00013014"/>
    </source>
</evidence>
<evidence type="ECO:0000256" key="8">
    <source>
        <dbReference type="ARBA" id="ARBA00048793"/>
    </source>
</evidence>
<protein>
    <recommendedName>
        <fullName evidence="4 9">2-dehydropantoate 2-reductase</fullName>
        <ecNumber evidence="3 9">1.1.1.169</ecNumber>
    </recommendedName>
    <alternativeName>
        <fullName evidence="7 9">Ketopantoate reductase</fullName>
    </alternativeName>
</protein>
<dbReference type="NCBIfam" id="TIGR00745">
    <property type="entry name" value="apbA_panE"/>
    <property type="match status" value="1"/>
</dbReference>
<dbReference type="InterPro" id="IPR036291">
    <property type="entry name" value="NAD(P)-bd_dom_sf"/>
</dbReference>
<dbReference type="PANTHER" id="PTHR21708">
    <property type="entry name" value="PROBABLE 2-DEHYDROPANTOATE 2-REDUCTASE"/>
    <property type="match status" value="1"/>
</dbReference>
<organism evidence="12 13">
    <name type="scientific">Fulvivirga kasyanovii</name>
    <dbReference type="NCBI Taxonomy" id="396812"/>
    <lineage>
        <taxon>Bacteria</taxon>
        <taxon>Pseudomonadati</taxon>
        <taxon>Bacteroidota</taxon>
        <taxon>Cytophagia</taxon>
        <taxon>Cytophagales</taxon>
        <taxon>Fulvivirgaceae</taxon>
        <taxon>Fulvivirga</taxon>
    </lineage>
</organism>
<sequence>MKKIAIAGIGGIGGFIGAPLAKNYHNSEQVQVIFICRNETKDTIIEKGLTLESAQGKETVQPHLTSDDPETIGHPDVLILACKSYSLESMIKAYKSCIGEDTVIITLQNVVNGKEIIRKHTDQGQVIEGCIYVASNVKKPGHIQHVGGPGKIFIGGAPAGEYQWLTELLTEGGLDVTFEENIQSVLWKKYLFVAPVAAITTAYDITFGQLLEDDHLMNVLEKMMLEVQSLAAQKGVKLTGEDILNSKSMLTKFPYAAKSSLQLDFEGGHATEKKFLVDYIIEQSNRYGLKMPFYSEVNKKILSLA</sequence>
<comment type="catalytic activity">
    <reaction evidence="8 9">
        <text>(R)-pantoate + NADP(+) = 2-dehydropantoate + NADPH + H(+)</text>
        <dbReference type="Rhea" id="RHEA:16233"/>
        <dbReference type="ChEBI" id="CHEBI:11561"/>
        <dbReference type="ChEBI" id="CHEBI:15378"/>
        <dbReference type="ChEBI" id="CHEBI:15980"/>
        <dbReference type="ChEBI" id="CHEBI:57783"/>
        <dbReference type="ChEBI" id="CHEBI:58349"/>
        <dbReference type="EC" id="1.1.1.169"/>
    </reaction>
</comment>
<dbReference type="InterPro" id="IPR013752">
    <property type="entry name" value="KPA_reductase"/>
</dbReference>
<keyword evidence="9" id="KW-0566">Pantothenate biosynthesis</keyword>
<evidence type="ECO:0000259" key="10">
    <source>
        <dbReference type="Pfam" id="PF02558"/>
    </source>
</evidence>
<comment type="caution">
    <text evidence="12">The sequence shown here is derived from an EMBL/GenBank/DDBJ whole genome shotgun (WGS) entry which is preliminary data.</text>
</comment>
<dbReference type="Pfam" id="PF08546">
    <property type="entry name" value="ApbA_C"/>
    <property type="match status" value="1"/>
</dbReference>
<dbReference type="InterPro" id="IPR008927">
    <property type="entry name" value="6-PGluconate_DH-like_C_sf"/>
</dbReference>
<comment type="function">
    <text evidence="9">Catalyzes the NADPH-dependent reduction of ketopantoate into pantoic acid.</text>
</comment>
<dbReference type="Gene3D" id="3.40.50.720">
    <property type="entry name" value="NAD(P)-binding Rossmann-like Domain"/>
    <property type="match status" value="1"/>
</dbReference>
<dbReference type="Proteomes" id="UP000798808">
    <property type="component" value="Unassembled WGS sequence"/>
</dbReference>
<dbReference type="PANTHER" id="PTHR21708:SF26">
    <property type="entry name" value="2-DEHYDROPANTOATE 2-REDUCTASE"/>
    <property type="match status" value="1"/>
</dbReference>
<evidence type="ECO:0000259" key="11">
    <source>
        <dbReference type="Pfam" id="PF08546"/>
    </source>
</evidence>
<accession>A0ABW9RTG3</accession>
<proteinExistence type="inferred from homology"/>
<dbReference type="EC" id="1.1.1.169" evidence="3 9"/>
<dbReference type="InterPro" id="IPR051402">
    <property type="entry name" value="KPR-Related"/>
</dbReference>
<keyword evidence="13" id="KW-1185">Reference proteome</keyword>
<dbReference type="InterPro" id="IPR013328">
    <property type="entry name" value="6PGD_dom2"/>
</dbReference>
<keyword evidence="6 9" id="KW-0560">Oxidoreductase</keyword>
<evidence type="ECO:0000256" key="2">
    <source>
        <dbReference type="ARBA" id="ARBA00007870"/>
    </source>
</evidence>
<dbReference type="RefSeq" id="WP_155174473.1">
    <property type="nucleotide sequence ID" value="NZ_BAAAFL010000027.1"/>
</dbReference>
<comment type="pathway">
    <text evidence="1 9">Cofactor biosynthesis; (R)-pantothenate biosynthesis; (R)-pantoate from 3-methyl-2-oxobutanoate: step 2/2.</text>
</comment>
<reference evidence="12 13" key="1">
    <citation type="submission" date="2019-02" db="EMBL/GenBank/DDBJ databases">
        <authorList>
            <person name="Goldberg S.R."/>
            <person name="Haltli B.A."/>
            <person name="Correa H."/>
            <person name="Russell K.G."/>
        </authorList>
    </citation>
    <scope>NUCLEOTIDE SEQUENCE [LARGE SCALE GENOMIC DNA]</scope>
    <source>
        <strain evidence="12 13">JCM 16186</strain>
    </source>
</reference>
<evidence type="ECO:0000256" key="5">
    <source>
        <dbReference type="ARBA" id="ARBA00022857"/>
    </source>
</evidence>
<dbReference type="InterPro" id="IPR013332">
    <property type="entry name" value="KPR_N"/>
</dbReference>
<comment type="similarity">
    <text evidence="2 9">Belongs to the ketopantoate reductase family.</text>
</comment>
<evidence type="ECO:0000256" key="6">
    <source>
        <dbReference type="ARBA" id="ARBA00023002"/>
    </source>
</evidence>
<feature type="domain" description="Ketopantoate reductase N-terminal" evidence="10">
    <location>
        <begin position="4"/>
        <end position="156"/>
    </location>
</feature>
<gene>
    <name evidence="12" type="ORF">E1163_21135</name>
</gene>
<dbReference type="Gene3D" id="1.10.1040.10">
    <property type="entry name" value="N-(1-d-carboxylethyl)-l-norvaline Dehydrogenase, domain 2"/>
    <property type="match status" value="1"/>
</dbReference>
<evidence type="ECO:0000313" key="13">
    <source>
        <dbReference type="Proteomes" id="UP000798808"/>
    </source>
</evidence>
<evidence type="ECO:0000256" key="4">
    <source>
        <dbReference type="ARBA" id="ARBA00019465"/>
    </source>
</evidence>
<dbReference type="Pfam" id="PF02558">
    <property type="entry name" value="ApbA"/>
    <property type="match status" value="1"/>
</dbReference>
<dbReference type="SUPFAM" id="SSF51735">
    <property type="entry name" value="NAD(P)-binding Rossmann-fold domains"/>
    <property type="match status" value="1"/>
</dbReference>
<evidence type="ECO:0000313" key="12">
    <source>
        <dbReference type="EMBL" id="MTI27474.1"/>
    </source>
</evidence>
<dbReference type="InterPro" id="IPR003710">
    <property type="entry name" value="ApbA"/>
</dbReference>
<name>A0ABW9RTG3_9BACT</name>
<dbReference type="GO" id="GO:0008677">
    <property type="term" value="F:2-dehydropantoate 2-reductase activity"/>
    <property type="evidence" value="ECO:0007669"/>
    <property type="project" value="UniProtKB-EC"/>
</dbReference>
<evidence type="ECO:0000256" key="9">
    <source>
        <dbReference type="RuleBase" id="RU362068"/>
    </source>
</evidence>
<evidence type="ECO:0000256" key="7">
    <source>
        <dbReference type="ARBA" id="ARBA00032024"/>
    </source>
</evidence>
<dbReference type="EMBL" id="SMLW01000629">
    <property type="protein sequence ID" value="MTI27474.1"/>
    <property type="molecule type" value="Genomic_DNA"/>
</dbReference>
<feature type="domain" description="Ketopantoate reductase C-terminal" evidence="11">
    <location>
        <begin position="181"/>
        <end position="294"/>
    </location>
</feature>
<keyword evidence="5 9" id="KW-0521">NADP</keyword>